<dbReference type="InterPro" id="IPR011001">
    <property type="entry name" value="Saposin-like"/>
</dbReference>
<dbReference type="PROSITE" id="PS50015">
    <property type="entry name" value="SAP_B"/>
    <property type="match status" value="2"/>
</dbReference>
<evidence type="ECO:0000313" key="5">
    <source>
        <dbReference type="Proteomes" id="UP000699462"/>
    </source>
</evidence>
<dbReference type="InterPro" id="IPR051428">
    <property type="entry name" value="Sphingo_Act-Surfact_Prot"/>
</dbReference>
<feature type="domain" description="Saposin B-type" evidence="3">
    <location>
        <begin position="48"/>
        <end position="127"/>
    </location>
</feature>
<gene>
    <name evidence="4" type="ORF">P879_08249</name>
</gene>
<dbReference type="InterPro" id="IPR008139">
    <property type="entry name" value="SaposinB_dom"/>
</dbReference>
<dbReference type="Proteomes" id="UP000699462">
    <property type="component" value="Unassembled WGS sequence"/>
</dbReference>
<name>A0A8T0D638_9TREM</name>
<dbReference type="PANTHER" id="PTHR11480:SF91">
    <property type="entry name" value="SAPOSIN B-TYPE DOMAIN-CONTAINING PROTEIN"/>
    <property type="match status" value="1"/>
</dbReference>
<accession>A0A8T0D638</accession>
<keyword evidence="5" id="KW-1185">Reference proteome</keyword>
<feature type="chain" id="PRO_5035905868" description="Saposin B-type domain-containing protein" evidence="2">
    <location>
        <begin position="20"/>
        <end position="207"/>
    </location>
</feature>
<dbReference type="Gene3D" id="1.10.225.10">
    <property type="entry name" value="Saposin-like"/>
    <property type="match status" value="2"/>
</dbReference>
<sequence length="207" mass="23076">MIHAFVFVLLITHLFNVESSIQLKIGVDGHVNSSPDWRTTVDGQEPSDFLKCKACSSALSVTMFIFVRDSVKHKIMNRLEFACNQTGVTRDACFTAVHEVLDFVFGTLKNMSGRDVCAILDYCPNPPTVDLCPFCLEMVDHVEQIILSEAFLNELHAVILGLCDTLTIVRSLCYRVMDGLFYNAVDTVKTQFDAKHICVGANLCPPH</sequence>
<feature type="signal peptide" evidence="2">
    <location>
        <begin position="1"/>
        <end position="19"/>
    </location>
</feature>
<comment type="caution">
    <text evidence="4">The sequence shown here is derived from an EMBL/GenBank/DDBJ whole genome shotgun (WGS) entry which is preliminary data.</text>
</comment>
<dbReference type="OrthoDB" id="6236900at2759"/>
<evidence type="ECO:0000259" key="3">
    <source>
        <dbReference type="PROSITE" id="PS50015"/>
    </source>
</evidence>
<reference evidence="4 5" key="1">
    <citation type="submission" date="2019-07" db="EMBL/GenBank/DDBJ databases">
        <title>Annotation for the trematode Paragonimus westermani.</title>
        <authorList>
            <person name="Choi Y.-J."/>
        </authorList>
    </citation>
    <scope>NUCLEOTIDE SEQUENCE [LARGE SCALE GENOMIC DNA]</scope>
    <source>
        <strain evidence="4">180907_Pwestermani</strain>
    </source>
</reference>
<proteinExistence type="predicted"/>
<evidence type="ECO:0000256" key="1">
    <source>
        <dbReference type="ARBA" id="ARBA00023157"/>
    </source>
</evidence>
<organism evidence="4 5">
    <name type="scientific">Paragonimus westermani</name>
    <dbReference type="NCBI Taxonomy" id="34504"/>
    <lineage>
        <taxon>Eukaryota</taxon>
        <taxon>Metazoa</taxon>
        <taxon>Spiralia</taxon>
        <taxon>Lophotrochozoa</taxon>
        <taxon>Platyhelminthes</taxon>
        <taxon>Trematoda</taxon>
        <taxon>Digenea</taxon>
        <taxon>Plagiorchiida</taxon>
        <taxon>Troglotremata</taxon>
        <taxon>Troglotrematidae</taxon>
        <taxon>Paragonimus</taxon>
    </lineage>
</organism>
<feature type="domain" description="Saposin B-type" evidence="3">
    <location>
        <begin position="128"/>
        <end position="207"/>
    </location>
</feature>
<keyword evidence="1" id="KW-1015">Disulfide bond</keyword>
<dbReference type="EMBL" id="JTDF01012601">
    <property type="protein sequence ID" value="KAF8563300.1"/>
    <property type="molecule type" value="Genomic_DNA"/>
</dbReference>
<dbReference type="PANTHER" id="PTHR11480">
    <property type="entry name" value="SAPOSIN-RELATED"/>
    <property type="match status" value="1"/>
</dbReference>
<evidence type="ECO:0000313" key="4">
    <source>
        <dbReference type="EMBL" id="KAF8563300.1"/>
    </source>
</evidence>
<evidence type="ECO:0000256" key="2">
    <source>
        <dbReference type="SAM" id="SignalP"/>
    </source>
</evidence>
<dbReference type="SUPFAM" id="SSF47862">
    <property type="entry name" value="Saposin"/>
    <property type="match status" value="2"/>
</dbReference>
<dbReference type="AlphaFoldDB" id="A0A8T0D638"/>
<keyword evidence="2" id="KW-0732">Signal</keyword>
<protein>
    <recommendedName>
        <fullName evidence="3">Saposin B-type domain-containing protein</fullName>
    </recommendedName>
</protein>
<dbReference type="SMART" id="SM00741">
    <property type="entry name" value="SapB"/>
    <property type="match status" value="2"/>
</dbReference>